<keyword evidence="4 7" id="KW-0813">Transport</keyword>
<evidence type="ECO:0000256" key="6">
    <source>
        <dbReference type="ARBA" id="ARBA00022592"/>
    </source>
</evidence>
<dbReference type="STRING" id="1423777.FD46_GL001974"/>
<keyword evidence="10" id="KW-1185">Reference proteome</keyword>
<comment type="subunit">
    <text evidence="3 7">Homodimer.</text>
</comment>
<comment type="similarity">
    <text evidence="2 7">Belongs to the PhoU family.</text>
</comment>
<dbReference type="Pfam" id="PF01895">
    <property type="entry name" value="PhoU"/>
    <property type="match status" value="2"/>
</dbReference>
<evidence type="ECO:0000256" key="4">
    <source>
        <dbReference type="ARBA" id="ARBA00022448"/>
    </source>
</evidence>
<dbReference type="InterPro" id="IPR028366">
    <property type="entry name" value="PhoU"/>
</dbReference>
<dbReference type="SUPFAM" id="SSF109755">
    <property type="entry name" value="PhoU-like"/>
    <property type="match status" value="1"/>
</dbReference>
<evidence type="ECO:0000256" key="1">
    <source>
        <dbReference type="ARBA" id="ARBA00004496"/>
    </source>
</evidence>
<dbReference type="EMBL" id="AZEH01000039">
    <property type="protein sequence ID" value="KRL04836.1"/>
    <property type="molecule type" value="Genomic_DNA"/>
</dbReference>
<dbReference type="PANTHER" id="PTHR42930:SF3">
    <property type="entry name" value="PHOSPHATE-SPECIFIC TRANSPORT SYSTEM ACCESSORY PROTEIN PHOU"/>
    <property type="match status" value="1"/>
</dbReference>
<keyword evidence="6 7" id="KW-0592">Phosphate transport</keyword>
<organism evidence="9 10">
    <name type="scientific">Liquorilactobacillus oeni DSM 19972</name>
    <dbReference type="NCBI Taxonomy" id="1423777"/>
    <lineage>
        <taxon>Bacteria</taxon>
        <taxon>Bacillati</taxon>
        <taxon>Bacillota</taxon>
        <taxon>Bacilli</taxon>
        <taxon>Lactobacillales</taxon>
        <taxon>Lactobacillaceae</taxon>
        <taxon>Liquorilactobacillus</taxon>
    </lineage>
</organism>
<evidence type="ECO:0000313" key="10">
    <source>
        <dbReference type="Proteomes" id="UP000051686"/>
    </source>
</evidence>
<feature type="domain" description="PhoU" evidence="8">
    <location>
        <begin position="20"/>
        <end position="106"/>
    </location>
</feature>
<dbReference type="GO" id="GO:0006817">
    <property type="term" value="P:phosphate ion transport"/>
    <property type="evidence" value="ECO:0007669"/>
    <property type="project" value="UniProtKB-KW"/>
</dbReference>
<dbReference type="PIRSF" id="PIRSF003107">
    <property type="entry name" value="PhoU"/>
    <property type="match status" value="1"/>
</dbReference>
<dbReference type="Gene3D" id="1.20.58.220">
    <property type="entry name" value="Phosphate transport system protein phou homolog 2, domain 2"/>
    <property type="match status" value="1"/>
</dbReference>
<dbReference type="FunFam" id="1.20.58.220:FF:000004">
    <property type="entry name" value="Phosphate-specific transport system accessory protein PhoU"/>
    <property type="match status" value="1"/>
</dbReference>
<dbReference type="Proteomes" id="UP000051686">
    <property type="component" value="Unassembled WGS sequence"/>
</dbReference>
<feature type="domain" description="PhoU" evidence="8">
    <location>
        <begin position="123"/>
        <end position="208"/>
    </location>
</feature>
<name>A0A0R1MFY7_9LACO</name>
<dbReference type="AlphaFoldDB" id="A0A0R1MFY7"/>
<dbReference type="NCBIfam" id="TIGR02135">
    <property type="entry name" value="phoU_full"/>
    <property type="match status" value="1"/>
</dbReference>
<dbReference type="InterPro" id="IPR038078">
    <property type="entry name" value="PhoU-like_sf"/>
</dbReference>
<dbReference type="GO" id="GO:0005737">
    <property type="term" value="C:cytoplasm"/>
    <property type="evidence" value="ECO:0007669"/>
    <property type="project" value="UniProtKB-SubCell"/>
</dbReference>
<sequence>MKKLRKTFNNELSKMHVRFAEMGMMVHEAIFRAVKAFVDHDKALAHNVIVRDQAINECENELEKMTLEVIALYQPVTADLRDVITILKASSDIERIGDHAVSMCNATIRMKGSQRIAEIEVEIAKMGDYTCSMVEHVLDAYVNRNLERAYQIAKDDRFLDAELRKIRQRCMTVMQAAPASVFSGSYYISVATYLERIGDYVTNVCEWIVFLQLGEIVELNPSSKNNL</sequence>
<accession>A0A0R1MFY7</accession>
<evidence type="ECO:0000313" key="9">
    <source>
        <dbReference type="EMBL" id="KRL04836.1"/>
    </source>
</evidence>
<evidence type="ECO:0000256" key="2">
    <source>
        <dbReference type="ARBA" id="ARBA00008107"/>
    </source>
</evidence>
<protein>
    <recommendedName>
        <fullName evidence="7">Phosphate-specific transport system accessory protein PhoU</fullName>
    </recommendedName>
</protein>
<comment type="subcellular location">
    <subcellularLocation>
        <location evidence="1 7">Cytoplasm</location>
    </subcellularLocation>
</comment>
<evidence type="ECO:0000256" key="5">
    <source>
        <dbReference type="ARBA" id="ARBA00022490"/>
    </source>
</evidence>
<proteinExistence type="inferred from homology"/>
<evidence type="ECO:0000259" key="8">
    <source>
        <dbReference type="Pfam" id="PF01895"/>
    </source>
</evidence>
<keyword evidence="5 7" id="KW-0963">Cytoplasm</keyword>
<comment type="caution">
    <text evidence="9">The sequence shown here is derived from an EMBL/GenBank/DDBJ whole genome shotgun (WGS) entry which is preliminary data.</text>
</comment>
<reference evidence="9 10" key="1">
    <citation type="journal article" date="2015" name="Genome Announc.">
        <title>Expanding the biotechnology potential of lactobacilli through comparative genomics of 213 strains and associated genera.</title>
        <authorList>
            <person name="Sun Z."/>
            <person name="Harris H.M."/>
            <person name="McCann A."/>
            <person name="Guo C."/>
            <person name="Argimon S."/>
            <person name="Zhang W."/>
            <person name="Yang X."/>
            <person name="Jeffery I.B."/>
            <person name="Cooney J.C."/>
            <person name="Kagawa T.F."/>
            <person name="Liu W."/>
            <person name="Song Y."/>
            <person name="Salvetti E."/>
            <person name="Wrobel A."/>
            <person name="Rasinkangas P."/>
            <person name="Parkhill J."/>
            <person name="Rea M.C."/>
            <person name="O'Sullivan O."/>
            <person name="Ritari J."/>
            <person name="Douillard F.P."/>
            <person name="Paul Ross R."/>
            <person name="Yang R."/>
            <person name="Briner A.E."/>
            <person name="Felis G.E."/>
            <person name="de Vos W.M."/>
            <person name="Barrangou R."/>
            <person name="Klaenhammer T.R."/>
            <person name="Caufield P.W."/>
            <person name="Cui Y."/>
            <person name="Zhang H."/>
            <person name="O'Toole P.W."/>
        </authorList>
    </citation>
    <scope>NUCLEOTIDE SEQUENCE [LARGE SCALE GENOMIC DNA]</scope>
    <source>
        <strain evidence="9 10">DSM 19972</strain>
    </source>
</reference>
<evidence type="ECO:0000256" key="7">
    <source>
        <dbReference type="PIRNR" id="PIRNR003107"/>
    </source>
</evidence>
<dbReference type="GO" id="GO:0030643">
    <property type="term" value="P:intracellular phosphate ion homeostasis"/>
    <property type="evidence" value="ECO:0007669"/>
    <property type="project" value="InterPro"/>
</dbReference>
<gene>
    <name evidence="9" type="ORF">FD46_GL001974</name>
</gene>
<dbReference type="PANTHER" id="PTHR42930">
    <property type="entry name" value="PHOSPHATE-SPECIFIC TRANSPORT SYSTEM ACCESSORY PROTEIN PHOU"/>
    <property type="match status" value="1"/>
</dbReference>
<dbReference type="InterPro" id="IPR026022">
    <property type="entry name" value="PhoU_dom"/>
</dbReference>
<dbReference type="GO" id="GO:0045936">
    <property type="term" value="P:negative regulation of phosphate metabolic process"/>
    <property type="evidence" value="ECO:0007669"/>
    <property type="project" value="InterPro"/>
</dbReference>
<dbReference type="PATRIC" id="fig|1423777.3.peg.2031"/>
<comment type="function">
    <text evidence="7">Plays a role in the regulation of phosphate uptake.</text>
</comment>
<evidence type="ECO:0000256" key="3">
    <source>
        <dbReference type="ARBA" id="ARBA00011738"/>
    </source>
</evidence>